<name>A0A934PPC6_9FLAO</name>
<dbReference type="Proteomes" id="UP000609172">
    <property type="component" value="Unassembled WGS sequence"/>
</dbReference>
<evidence type="ECO:0000313" key="2">
    <source>
        <dbReference type="EMBL" id="MBK0370459.1"/>
    </source>
</evidence>
<comment type="caution">
    <text evidence="2">The sequence shown here is derived from an EMBL/GenBank/DDBJ whole genome shotgun (WGS) entry which is preliminary data.</text>
</comment>
<gene>
    <name evidence="2" type="ORF">I5M07_11505</name>
</gene>
<feature type="signal peptide" evidence="1">
    <location>
        <begin position="1"/>
        <end position="21"/>
    </location>
</feature>
<feature type="chain" id="PRO_5038083941" description="Lipoprotein" evidence="1">
    <location>
        <begin position="22"/>
        <end position="249"/>
    </location>
</feature>
<protein>
    <recommendedName>
        <fullName evidence="4">Lipoprotein</fullName>
    </recommendedName>
</protein>
<evidence type="ECO:0000313" key="3">
    <source>
        <dbReference type="Proteomes" id="UP000609172"/>
    </source>
</evidence>
<dbReference type="AlphaFoldDB" id="A0A934PPC6"/>
<evidence type="ECO:0008006" key="4">
    <source>
        <dbReference type="Google" id="ProtNLM"/>
    </source>
</evidence>
<accession>A0A934PPC6</accession>
<keyword evidence="1" id="KW-0732">Signal</keyword>
<dbReference type="PROSITE" id="PS51257">
    <property type="entry name" value="PROKAR_LIPOPROTEIN"/>
    <property type="match status" value="1"/>
</dbReference>
<dbReference type="RefSeq" id="WP_200106584.1">
    <property type="nucleotide sequence ID" value="NZ_JAEHFV010000004.1"/>
</dbReference>
<dbReference type="EMBL" id="JAEHFV010000004">
    <property type="protein sequence ID" value="MBK0370459.1"/>
    <property type="molecule type" value="Genomic_DNA"/>
</dbReference>
<evidence type="ECO:0000256" key="1">
    <source>
        <dbReference type="SAM" id="SignalP"/>
    </source>
</evidence>
<organism evidence="2 3">
    <name type="scientific">Flavobacterium agrisoli</name>
    <dbReference type="NCBI Taxonomy" id="2793066"/>
    <lineage>
        <taxon>Bacteria</taxon>
        <taxon>Pseudomonadati</taxon>
        <taxon>Bacteroidota</taxon>
        <taxon>Flavobacteriia</taxon>
        <taxon>Flavobacteriales</taxon>
        <taxon>Flavobacteriaceae</taxon>
        <taxon>Flavobacterium</taxon>
    </lineage>
</organism>
<reference evidence="2" key="1">
    <citation type="submission" date="2020-12" db="EMBL/GenBank/DDBJ databases">
        <title>Bacterial novel species Flavobacterium sp. SE-1-e isolated from soil.</title>
        <authorList>
            <person name="Jung H.-Y."/>
        </authorList>
    </citation>
    <scope>NUCLEOTIDE SEQUENCE</scope>
    <source>
        <strain evidence="2">SE-1-e</strain>
    </source>
</reference>
<proteinExistence type="predicted"/>
<keyword evidence="3" id="KW-1185">Reference proteome</keyword>
<sequence length="249" mass="27989">MKNFLFLIAIVLTTLTSCTFTENMTIAENGSGKYSVDMDGATLMSMAGDQLAASMGEKQPKNIDTTFTFKQLFVEKKDSIAKLPLATQQELKKLENVVVNMKMNAENKVFLLKFNNDFKSVSELQDVMKTLQTLQKIDSKSGGDSMGLGNGMFSNNSDVTYSYAGKTFSRKATLLPKENNKAQQDSLGMNKMIFASSNYVLKYNFPKRIKKVSNPNALFSEDKKSLTIQYPFTDYMEHPEKLDLIVEFE</sequence>